<dbReference type="SUPFAM" id="SSF55021">
    <property type="entry name" value="ACT-like"/>
    <property type="match status" value="1"/>
</dbReference>
<feature type="domain" description="ACT" evidence="1">
    <location>
        <begin position="4"/>
        <end position="78"/>
    </location>
</feature>
<dbReference type="InterPro" id="IPR002912">
    <property type="entry name" value="ACT_dom"/>
</dbReference>
<dbReference type="RefSeq" id="WP_310301983.1">
    <property type="nucleotide sequence ID" value="NZ_BAAAPS010000013.1"/>
</dbReference>
<accession>A0ABU2BVL4</accession>
<gene>
    <name evidence="2" type="ORF">J2S63_002232</name>
</gene>
<reference evidence="2 3" key="1">
    <citation type="submission" date="2023-07" db="EMBL/GenBank/DDBJ databases">
        <title>Sequencing the genomes of 1000 actinobacteria strains.</title>
        <authorList>
            <person name="Klenk H.-P."/>
        </authorList>
    </citation>
    <scope>NUCLEOTIDE SEQUENCE [LARGE SCALE GENOMIC DNA]</scope>
    <source>
        <strain evidence="2 3">DSM 19426</strain>
    </source>
</reference>
<dbReference type="Gene3D" id="3.30.70.260">
    <property type="match status" value="1"/>
</dbReference>
<organism evidence="2 3">
    <name type="scientific">Nocardioides marmoribigeumensis</name>
    <dbReference type="NCBI Taxonomy" id="433649"/>
    <lineage>
        <taxon>Bacteria</taxon>
        <taxon>Bacillati</taxon>
        <taxon>Actinomycetota</taxon>
        <taxon>Actinomycetes</taxon>
        <taxon>Propionibacteriales</taxon>
        <taxon>Nocardioidaceae</taxon>
        <taxon>Nocardioides</taxon>
    </lineage>
</organism>
<dbReference type="Proteomes" id="UP001183648">
    <property type="component" value="Unassembled WGS sequence"/>
</dbReference>
<name>A0ABU2BVL4_9ACTN</name>
<protein>
    <recommendedName>
        <fullName evidence="1">ACT domain-containing protein</fullName>
    </recommendedName>
</protein>
<dbReference type="EMBL" id="JAVDYG010000001">
    <property type="protein sequence ID" value="MDR7362679.1"/>
    <property type="molecule type" value="Genomic_DNA"/>
</dbReference>
<sequence>MPYLLRVSLPDVPGSLGRVATAIGEAGGDIEAIEIVEHREDGTAVDDVLLEVAPGTMPDSVVSACNTLDGVTVLWISRYAAGGNVFLDLEVVEQLTQNPPTAYDDLVDLLPVAFRADWATRLSVTGGGVKQVHSTSAAPDLGDEQARWLPLRRAARLEVDPDWSMLTGNVVAGAPLGEDGLVVIGRRGGPDILDSEVARLAHLVGLAQTISASDGG</sequence>
<evidence type="ECO:0000313" key="2">
    <source>
        <dbReference type="EMBL" id="MDR7362679.1"/>
    </source>
</evidence>
<evidence type="ECO:0000313" key="3">
    <source>
        <dbReference type="Proteomes" id="UP001183648"/>
    </source>
</evidence>
<keyword evidence="3" id="KW-1185">Reference proteome</keyword>
<dbReference type="PROSITE" id="PS51671">
    <property type="entry name" value="ACT"/>
    <property type="match status" value="1"/>
</dbReference>
<evidence type="ECO:0000259" key="1">
    <source>
        <dbReference type="PROSITE" id="PS51671"/>
    </source>
</evidence>
<comment type="caution">
    <text evidence="2">The sequence shown here is derived from an EMBL/GenBank/DDBJ whole genome shotgun (WGS) entry which is preliminary data.</text>
</comment>
<dbReference type="Pfam" id="PF01842">
    <property type="entry name" value="ACT"/>
    <property type="match status" value="1"/>
</dbReference>
<dbReference type="InterPro" id="IPR045865">
    <property type="entry name" value="ACT-like_dom_sf"/>
</dbReference>
<proteinExistence type="predicted"/>